<evidence type="ECO:0000313" key="2">
    <source>
        <dbReference type="EMBL" id="PWN36730.1"/>
    </source>
</evidence>
<feature type="compositionally biased region" description="Polar residues" evidence="1">
    <location>
        <begin position="132"/>
        <end position="143"/>
    </location>
</feature>
<name>A0A316VGT8_9BASI</name>
<protein>
    <submittedName>
        <fullName evidence="2">Uncharacterized protein</fullName>
    </submittedName>
</protein>
<sequence>MDVIRTIQPDGERQNVERIVFLPPAYNDLGNAPSPYAEAARSNDGAPLTWQWKVAKYQESLKITSRETYIAQKRLQPQANRPSEPSNEISVSTAQIVEQGDADRASLAQEDTLTRSGTRTIQDESVPDSLSVRKNLNDQSNESAPEHAQTTVSSVAAAAPERTIEPEESDPSDAHAESHNDQPNISTKQTRSKNLPRAKLALGPARRVGISKKSSTVRPVFLKDLEESKRKARESPKDQSLMQSIINESESGQDDLVSIAAPTTITNVAETTAGFESIAPPPAYRFTLAELTSIASLLNDNDDTRPGQYENDYNMHQPLISLLAIVRRVGQLEYVRDWKAGYNKQMGRCEVVIQDGQGYTLKVVLQGLCAEMWAGFHDITDQSASSYAFSAADDQSGYLDSRSYFDFDKGFDSASMLAKREDLRLMPLQEGDVVHLDKLRMARKSNQRLQSRQDATEVEQNGTSLYAIASETNRSTLEVCWRSTGHRHKIFDAHLPYIDGRCDAIYKLHQSWLSFQ</sequence>
<dbReference type="RefSeq" id="XP_025357032.1">
    <property type="nucleotide sequence ID" value="XM_025498064.1"/>
</dbReference>
<dbReference type="GeneID" id="37019845"/>
<dbReference type="Proteomes" id="UP000245771">
    <property type="component" value="Unassembled WGS sequence"/>
</dbReference>
<feature type="compositionally biased region" description="Polar residues" evidence="1">
    <location>
        <begin position="109"/>
        <end position="120"/>
    </location>
</feature>
<dbReference type="InParanoid" id="A0A316VGT8"/>
<feature type="region of interest" description="Disordered" evidence="1">
    <location>
        <begin position="101"/>
        <end position="209"/>
    </location>
</feature>
<evidence type="ECO:0000313" key="3">
    <source>
        <dbReference type="Proteomes" id="UP000245771"/>
    </source>
</evidence>
<proteinExistence type="predicted"/>
<reference evidence="2 3" key="1">
    <citation type="journal article" date="2018" name="Mol. Biol. Evol.">
        <title>Broad Genomic Sampling Reveals a Smut Pathogenic Ancestry of the Fungal Clade Ustilaginomycotina.</title>
        <authorList>
            <person name="Kijpornyongpan T."/>
            <person name="Mondo S.J."/>
            <person name="Barry K."/>
            <person name="Sandor L."/>
            <person name="Lee J."/>
            <person name="Lipzen A."/>
            <person name="Pangilinan J."/>
            <person name="LaButti K."/>
            <person name="Hainaut M."/>
            <person name="Henrissat B."/>
            <person name="Grigoriev I.V."/>
            <person name="Spatafora J.W."/>
            <person name="Aime M.C."/>
        </authorList>
    </citation>
    <scope>NUCLEOTIDE SEQUENCE [LARGE SCALE GENOMIC DNA]</scope>
    <source>
        <strain evidence="2 3">MCA 3882</strain>
    </source>
</reference>
<dbReference type="OrthoDB" id="10345759at2759"/>
<accession>A0A316VGT8</accession>
<organism evidence="2 3">
    <name type="scientific">Meira miltonrushii</name>
    <dbReference type="NCBI Taxonomy" id="1280837"/>
    <lineage>
        <taxon>Eukaryota</taxon>
        <taxon>Fungi</taxon>
        <taxon>Dikarya</taxon>
        <taxon>Basidiomycota</taxon>
        <taxon>Ustilaginomycotina</taxon>
        <taxon>Exobasidiomycetes</taxon>
        <taxon>Exobasidiales</taxon>
        <taxon>Brachybasidiaceae</taxon>
        <taxon>Meira</taxon>
    </lineage>
</organism>
<dbReference type="EMBL" id="KZ819602">
    <property type="protein sequence ID" value="PWN36730.1"/>
    <property type="molecule type" value="Genomic_DNA"/>
</dbReference>
<gene>
    <name evidence="2" type="ORF">FA14DRAFT_159125</name>
</gene>
<evidence type="ECO:0000256" key="1">
    <source>
        <dbReference type="SAM" id="MobiDB-lite"/>
    </source>
</evidence>
<keyword evidence="3" id="KW-1185">Reference proteome</keyword>
<feature type="compositionally biased region" description="Low complexity" evidence="1">
    <location>
        <begin position="150"/>
        <end position="159"/>
    </location>
</feature>
<dbReference type="AlphaFoldDB" id="A0A316VGT8"/>